<comment type="similarity">
    <text evidence="2">Belongs to the major facilitator superfamily. Sugar transporter (TC 2.A.1.1) family.</text>
</comment>
<comment type="caution">
    <text evidence="9">The sequence shown here is derived from an EMBL/GenBank/DDBJ whole genome shotgun (WGS) entry which is preliminary data.</text>
</comment>
<dbReference type="InterPro" id="IPR036259">
    <property type="entry name" value="MFS_trans_sf"/>
</dbReference>
<dbReference type="Pfam" id="PF00083">
    <property type="entry name" value="Sugar_tr"/>
    <property type="match status" value="1"/>
</dbReference>
<evidence type="ECO:0000259" key="8">
    <source>
        <dbReference type="PROSITE" id="PS50850"/>
    </source>
</evidence>
<reference evidence="10" key="1">
    <citation type="journal article" date="2017" name="Nat. Microbiol.">
        <title>Global analysis of biosynthetic gene clusters reveals vast potential of secondary metabolite production in Penicillium species.</title>
        <authorList>
            <person name="Nielsen J.C."/>
            <person name="Grijseels S."/>
            <person name="Prigent S."/>
            <person name="Ji B."/>
            <person name="Dainat J."/>
            <person name="Nielsen K.F."/>
            <person name="Frisvad J.C."/>
            <person name="Workman M."/>
            <person name="Nielsen J."/>
        </authorList>
    </citation>
    <scope>NUCLEOTIDE SEQUENCE [LARGE SCALE GENOMIC DNA]</scope>
    <source>
        <strain evidence="10">IBT 24891</strain>
    </source>
</reference>
<evidence type="ECO:0000256" key="1">
    <source>
        <dbReference type="ARBA" id="ARBA00004141"/>
    </source>
</evidence>
<dbReference type="GO" id="GO:0016020">
    <property type="term" value="C:membrane"/>
    <property type="evidence" value="ECO:0007669"/>
    <property type="project" value="UniProtKB-SubCell"/>
</dbReference>
<keyword evidence="4 7" id="KW-1133">Transmembrane helix</keyword>
<dbReference type="PROSITE" id="PS50850">
    <property type="entry name" value="MFS"/>
    <property type="match status" value="1"/>
</dbReference>
<keyword evidence="3 7" id="KW-0812">Transmembrane</keyword>
<evidence type="ECO:0000256" key="7">
    <source>
        <dbReference type="SAM" id="Phobius"/>
    </source>
</evidence>
<dbReference type="PANTHER" id="PTHR48022">
    <property type="entry name" value="PLASTIDIC GLUCOSE TRANSPORTER 4"/>
    <property type="match status" value="1"/>
</dbReference>
<gene>
    <name evidence="9" type="ORF">PENSTE_c001G03677</name>
</gene>
<feature type="transmembrane region" description="Helical" evidence="7">
    <location>
        <begin position="170"/>
        <end position="191"/>
    </location>
</feature>
<keyword evidence="5 7" id="KW-0472">Membrane</keyword>
<feature type="domain" description="Major facilitator superfamily (MFS) profile" evidence="8">
    <location>
        <begin position="70"/>
        <end position="330"/>
    </location>
</feature>
<dbReference type="SUPFAM" id="SSF103473">
    <property type="entry name" value="MFS general substrate transporter"/>
    <property type="match status" value="1"/>
</dbReference>
<feature type="compositionally biased region" description="Basic and acidic residues" evidence="6">
    <location>
        <begin position="319"/>
        <end position="330"/>
    </location>
</feature>
<feature type="transmembrane region" description="Helical" evidence="7">
    <location>
        <begin position="145"/>
        <end position="164"/>
    </location>
</feature>
<dbReference type="PROSITE" id="PS00217">
    <property type="entry name" value="SUGAR_TRANSPORT_2"/>
    <property type="match status" value="1"/>
</dbReference>
<keyword evidence="10" id="KW-1185">Reference proteome</keyword>
<dbReference type="Proteomes" id="UP000191285">
    <property type="component" value="Unassembled WGS sequence"/>
</dbReference>
<dbReference type="InterPro" id="IPR020846">
    <property type="entry name" value="MFS_dom"/>
</dbReference>
<dbReference type="EMBL" id="MLKD01000001">
    <property type="protein sequence ID" value="OQE32137.1"/>
    <property type="molecule type" value="Genomic_DNA"/>
</dbReference>
<feature type="transmembrane region" description="Helical" evidence="7">
    <location>
        <begin position="117"/>
        <end position="138"/>
    </location>
</feature>
<accession>A0A1V6U0P6</accession>
<dbReference type="AlphaFoldDB" id="A0A1V6U0P6"/>
<evidence type="ECO:0000313" key="10">
    <source>
        <dbReference type="Proteomes" id="UP000191285"/>
    </source>
</evidence>
<dbReference type="InterPro" id="IPR005829">
    <property type="entry name" value="Sugar_transporter_CS"/>
</dbReference>
<feature type="transmembrane region" description="Helical" evidence="7">
    <location>
        <begin position="243"/>
        <end position="264"/>
    </location>
</feature>
<feature type="transmembrane region" description="Helical" evidence="7">
    <location>
        <begin position="67"/>
        <end position="97"/>
    </location>
</feature>
<dbReference type="Gene3D" id="1.20.1250.20">
    <property type="entry name" value="MFS general substrate transporter like domains"/>
    <property type="match status" value="1"/>
</dbReference>
<dbReference type="GO" id="GO:0005351">
    <property type="term" value="F:carbohydrate:proton symporter activity"/>
    <property type="evidence" value="ECO:0007669"/>
    <property type="project" value="TreeGrafter"/>
</dbReference>
<dbReference type="OrthoDB" id="6612291at2759"/>
<evidence type="ECO:0000256" key="6">
    <source>
        <dbReference type="SAM" id="MobiDB-lite"/>
    </source>
</evidence>
<feature type="transmembrane region" description="Helical" evidence="7">
    <location>
        <begin position="203"/>
        <end position="223"/>
    </location>
</feature>
<evidence type="ECO:0000256" key="5">
    <source>
        <dbReference type="ARBA" id="ARBA00023136"/>
    </source>
</evidence>
<organism evidence="9 10">
    <name type="scientific">Penicillium steckii</name>
    <dbReference type="NCBI Taxonomy" id="303698"/>
    <lineage>
        <taxon>Eukaryota</taxon>
        <taxon>Fungi</taxon>
        <taxon>Dikarya</taxon>
        <taxon>Ascomycota</taxon>
        <taxon>Pezizomycotina</taxon>
        <taxon>Eurotiomycetes</taxon>
        <taxon>Eurotiomycetidae</taxon>
        <taxon>Eurotiales</taxon>
        <taxon>Aspergillaceae</taxon>
        <taxon>Penicillium</taxon>
    </lineage>
</organism>
<name>A0A1V6U0P6_9EURO</name>
<evidence type="ECO:0000256" key="2">
    <source>
        <dbReference type="ARBA" id="ARBA00010992"/>
    </source>
</evidence>
<comment type="subcellular location">
    <subcellularLocation>
        <location evidence="1">Membrane</location>
        <topology evidence="1">Multi-pass membrane protein</topology>
    </subcellularLocation>
</comment>
<dbReference type="PANTHER" id="PTHR48022:SF33">
    <property type="entry name" value="SUGAR PERMEASE, PUTATIVE (AFU_ORTHOLOGUE AFUA_6G12040)-RELATED"/>
    <property type="match status" value="1"/>
</dbReference>
<proteinExistence type="inferred from homology"/>
<sequence length="330" mass="36092">MTRAKPKSAIYNIPKLHHYSESIMEDTPTPMTKHPNSQETQIANSRSIPVKMHNLSAWQSAKANPRVVLFSLGACVNSALWGFDVAVNAVILAMPGFKKVFGYEYHGELLISATWNALWSAMTFLGMSIGSLICGWFSDRTGRRSGFLAGCILSISGIGLQYAASHPGMLLAGKIVNGFALGFFLALASTYTSEISPLPLRPILTAAINFFMNSGQLAAMAIGTTRIDILTPSSYKTTFAAQWAFPCAIILFVIILPESPWYLIRNGRYKDAEIAIQRLYAKSPALTKGYLEVLRDTIETERERSTTRSVSNGSPLEGGEGRVGEDADFY</sequence>
<dbReference type="InterPro" id="IPR005828">
    <property type="entry name" value="MFS_sugar_transport-like"/>
</dbReference>
<dbReference type="InterPro" id="IPR050360">
    <property type="entry name" value="MFS_Sugar_Transporters"/>
</dbReference>
<evidence type="ECO:0000256" key="4">
    <source>
        <dbReference type="ARBA" id="ARBA00022989"/>
    </source>
</evidence>
<protein>
    <recommendedName>
        <fullName evidence="8">Major facilitator superfamily (MFS) profile domain-containing protein</fullName>
    </recommendedName>
</protein>
<feature type="region of interest" description="Disordered" evidence="6">
    <location>
        <begin position="302"/>
        <end position="330"/>
    </location>
</feature>
<evidence type="ECO:0000256" key="3">
    <source>
        <dbReference type="ARBA" id="ARBA00022692"/>
    </source>
</evidence>
<evidence type="ECO:0000313" key="9">
    <source>
        <dbReference type="EMBL" id="OQE32137.1"/>
    </source>
</evidence>